<keyword evidence="4" id="KW-1185">Reference proteome</keyword>
<gene>
    <name evidence="3" type="ORF">ASPVEDRAFT_885283</name>
</gene>
<evidence type="ECO:0000256" key="1">
    <source>
        <dbReference type="SAM" id="MobiDB-lite"/>
    </source>
</evidence>
<organism evidence="3 4">
    <name type="scientific">Aspergillus versicolor CBS 583.65</name>
    <dbReference type="NCBI Taxonomy" id="1036611"/>
    <lineage>
        <taxon>Eukaryota</taxon>
        <taxon>Fungi</taxon>
        <taxon>Dikarya</taxon>
        <taxon>Ascomycota</taxon>
        <taxon>Pezizomycotina</taxon>
        <taxon>Eurotiomycetes</taxon>
        <taxon>Eurotiomycetidae</taxon>
        <taxon>Eurotiales</taxon>
        <taxon>Aspergillaceae</taxon>
        <taxon>Aspergillus</taxon>
        <taxon>Aspergillus subgen. Nidulantes</taxon>
    </lineage>
</organism>
<feature type="transmembrane region" description="Helical" evidence="2">
    <location>
        <begin position="26"/>
        <end position="47"/>
    </location>
</feature>
<keyword evidence="2" id="KW-1133">Transmembrane helix</keyword>
<keyword evidence="2" id="KW-0472">Membrane</keyword>
<feature type="transmembrane region" description="Helical" evidence="2">
    <location>
        <begin position="280"/>
        <end position="297"/>
    </location>
</feature>
<accession>A0A1L9PGV3</accession>
<dbReference type="InterPro" id="IPR053018">
    <property type="entry name" value="Elsinochrome_Biosynth-Asso"/>
</dbReference>
<dbReference type="EMBL" id="KV878127">
    <property type="protein sequence ID" value="OJJ00754.1"/>
    <property type="molecule type" value="Genomic_DNA"/>
</dbReference>
<dbReference type="VEuPathDB" id="FungiDB:ASPVEDRAFT_885283"/>
<dbReference type="PANTHER" id="PTHR37577">
    <property type="entry name" value="INTEGRAL MEMBRANE PROTEIN"/>
    <property type="match status" value="1"/>
</dbReference>
<proteinExistence type="predicted"/>
<feature type="region of interest" description="Disordered" evidence="1">
    <location>
        <begin position="318"/>
        <end position="355"/>
    </location>
</feature>
<feature type="transmembrane region" description="Helical" evidence="2">
    <location>
        <begin position="242"/>
        <end position="260"/>
    </location>
</feature>
<dbReference type="RefSeq" id="XP_040666516.1">
    <property type="nucleotide sequence ID" value="XM_040818342.1"/>
</dbReference>
<evidence type="ECO:0000313" key="4">
    <source>
        <dbReference type="Proteomes" id="UP000184073"/>
    </source>
</evidence>
<reference evidence="4" key="1">
    <citation type="journal article" date="2017" name="Genome Biol.">
        <title>Comparative genomics reveals high biological diversity and specific adaptations in the industrially and medically important fungal genus Aspergillus.</title>
        <authorList>
            <person name="de Vries R.P."/>
            <person name="Riley R."/>
            <person name="Wiebenga A."/>
            <person name="Aguilar-Osorio G."/>
            <person name="Amillis S."/>
            <person name="Uchima C.A."/>
            <person name="Anderluh G."/>
            <person name="Asadollahi M."/>
            <person name="Askin M."/>
            <person name="Barry K."/>
            <person name="Battaglia E."/>
            <person name="Bayram O."/>
            <person name="Benocci T."/>
            <person name="Braus-Stromeyer S.A."/>
            <person name="Caldana C."/>
            <person name="Canovas D."/>
            <person name="Cerqueira G.C."/>
            <person name="Chen F."/>
            <person name="Chen W."/>
            <person name="Choi C."/>
            <person name="Clum A."/>
            <person name="Dos Santos R.A."/>
            <person name="Damasio A.R."/>
            <person name="Diallinas G."/>
            <person name="Emri T."/>
            <person name="Fekete E."/>
            <person name="Flipphi M."/>
            <person name="Freyberg S."/>
            <person name="Gallo A."/>
            <person name="Gournas C."/>
            <person name="Habgood R."/>
            <person name="Hainaut M."/>
            <person name="Harispe M.L."/>
            <person name="Henrissat B."/>
            <person name="Hilden K.S."/>
            <person name="Hope R."/>
            <person name="Hossain A."/>
            <person name="Karabika E."/>
            <person name="Karaffa L."/>
            <person name="Karanyi Z."/>
            <person name="Krasevec N."/>
            <person name="Kuo A."/>
            <person name="Kusch H."/>
            <person name="LaButti K."/>
            <person name="Lagendijk E.L."/>
            <person name="Lapidus A."/>
            <person name="Levasseur A."/>
            <person name="Lindquist E."/>
            <person name="Lipzen A."/>
            <person name="Logrieco A.F."/>
            <person name="MacCabe A."/>
            <person name="Maekelae M.R."/>
            <person name="Malavazi I."/>
            <person name="Melin P."/>
            <person name="Meyer V."/>
            <person name="Mielnichuk N."/>
            <person name="Miskei M."/>
            <person name="Molnar A.P."/>
            <person name="Mule G."/>
            <person name="Ngan C.Y."/>
            <person name="Orejas M."/>
            <person name="Orosz E."/>
            <person name="Ouedraogo J.P."/>
            <person name="Overkamp K.M."/>
            <person name="Park H.-S."/>
            <person name="Perrone G."/>
            <person name="Piumi F."/>
            <person name="Punt P.J."/>
            <person name="Ram A.F."/>
            <person name="Ramon A."/>
            <person name="Rauscher S."/>
            <person name="Record E."/>
            <person name="Riano-Pachon D.M."/>
            <person name="Robert V."/>
            <person name="Roehrig J."/>
            <person name="Ruller R."/>
            <person name="Salamov A."/>
            <person name="Salih N.S."/>
            <person name="Samson R.A."/>
            <person name="Sandor E."/>
            <person name="Sanguinetti M."/>
            <person name="Schuetze T."/>
            <person name="Sepcic K."/>
            <person name="Shelest E."/>
            <person name="Sherlock G."/>
            <person name="Sophianopoulou V."/>
            <person name="Squina F.M."/>
            <person name="Sun H."/>
            <person name="Susca A."/>
            <person name="Todd R.B."/>
            <person name="Tsang A."/>
            <person name="Unkles S.E."/>
            <person name="van de Wiele N."/>
            <person name="van Rossen-Uffink D."/>
            <person name="Oliveira J.V."/>
            <person name="Vesth T.C."/>
            <person name="Visser J."/>
            <person name="Yu J.-H."/>
            <person name="Zhou M."/>
            <person name="Andersen M.R."/>
            <person name="Archer D.B."/>
            <person name="Baker S.E."/>
            <person name="Benoit I."/>
            <person name="Brakhage A.A."/>
            <person name="Braus G.H."/>
            <person name="Fischer R."/>
            <person name="Frisvad J.C."/>
            <person name="Goldman G.H."/>
            <person name="Houbraken J."/>
            <person name="Oakley B."/>
            <person name="Pocsi I."/>
            <person name="Scazzocchio C."/>
            <person name="Seiboth B."/>
            <person name="vanKuyk P.A."/>
            <person name="Wortman J."/>
            <person name="Dyer P.S."/>
            <person name="Grigoriev I.V."/>
        </authorList>
    </citation>
    <scope>NUCLEOTIDE SEQUENCE [LARGE SCALE GENOMIC DNA]</scope>
    <source>
        <strain evidence="4">CBS 583.65</strain>
    </source>
</reference>
<feature type="transmembrane region" description="Helical" evidence="2">
    <location>
        <begin position="165"/>
        <end position="185"/>
    </location>
</feature>
<evidence type="ECO:0000313" key="3">
    <source>
        <dbReference type="EMBL" id="OJJ00754.1"/>
    </source>
</evidence>
<feature type="transmembrane region" description="Helical" evidence="2">
    <location>
        <begin position="216"/>
        <end position="235"/>
    </location>
</feature>
<feature type="transmembrane region" description="Helical" evidence="2">
    <location>
        <begin position="106"/>
        <end position="129"/>
    </location>
</feature>
<dbReference type="AlphaFoldDB" id="A0A1L9PGV3"/>
<feature type="transmembrane region" description="Helical" evidence="2">
    <location>
        <begin position="73"/>
        <end position="94"/>
    </location>
</feature>
<sequence length="355" mass="39804">MDFWKREYAECELVGEAMSPLVGNGILIGFVGQAALSLGLSAWVFFLTTHGNIDLTHPEGTPKREIEHKRLDFVSNILMIGSDIQTTLGIAYMVTVFSQAQIMDTYHLHVVFDIVSFVGVSNTAALVCWKYCRAKLDPSDTSISPPSKSKRDSLRSFYWNDRSRAAFLFTALYIALTILLCIRLHEWAPDTAPGRCYYTHLVTSVTASHPGADETYVGTTASWLVVVLLFSIFGGVRLRRGILILSYLQFPLHLYMTIALRIANEGKFEGEMKHENEWDFGQTTAVVLLGIAVVEFLKKGKEYYDFETYVMKNGTVPDAGESCRSQSRDEEANVDSYLLKTRSEQSPGTSDVSRR</sequence>
<feature type="compositionally biased region" description="Polar residues" evidence="1">
    <location>
        <begin position="344"/>
        <end position="355"/>
    </location>
</feature>
<dbReference type="GeneID" id="63733853"/>
<keyword evidence="2" id="KW-0812">Transmembrane</keyword>
<protein>
    <submittedName>
        <fullName evidence="3">Uncharacterized protein</fullName>
    </submittedName>
</protein>
<name>A0A1L9PGV3_ASPVE</name>
<evidence type="ECO:0000256" key="2">
    <source>
        <dbReference type="SAM" id="Phobius"/>
    </source>
</evidence>
<dbReference type="Proteomes" id="UP000184073">
    <property type="component" value="Unassembled WGS sequence"/>
</dbReference>
<dbReference type="OrthoDB" id="5427664at2759"/>
<dbReference type="PANTHER" id="PTHR37577:SF1">
    <property type="entry name" value="INTEGRAL MEMBRANE PROTEIN"/>
    <property type="match status" value="1"/>
</dbReference>